<evidence type="ECO:0000313" key="2">
    <source>
        <dbReference type="Proteomes" id="UP000824120"/>
    </source>
</evidence>
<dbReference type="AlphaFoldDB" id="A0A9J6B7T4"/>
<keyword evidence="2" id="KW-1185">Reference proteome</keyword>
<sequence length="180" mass="20712">MDSRDASILEACVHNVIVSSLAKENSQLVKTQMEWPIFVDLQLGSPPLAVEGKKYNNAPNLLSDDEYSERTVKLMGRIFFKMLIFLRMCILDLIVEGKEGWWILLEKEEWEKEIDNLCVDMHMRILEVQIGLTNSPILPMQSEKMFPKCLLVIIAPSSLLLSLEAEFQKLEVDIPLYIEE</sequence>
<accession>A0A9J6B7T4</accession>
<reference evidence="1 2" key="1">
    <citation type="submission" date="2020-09" db="EMBL/GenBank/DDBJ databases">
        <title>De no assembly of potato wild relative species, Solanum commersonii.</title>
        <authorList>
            <person name="Cho K."/>
        </authorList>
    </citation>
    <scope>NUCLEOTIDE SEQUENCE [LARGE SCALE GENOMIC DNA]</scope>
    <source>
        <strain evidence="1">LZ3.2</strain>
        <tissue evidence="1">Leaf</tissue>
    </source>
</reference>
<organism evidence="1 2">
    <name type="scientific">Solanum commersonii</name>
    <name type="common">Commerson's wild potato</name>
    <name type="synonym">Commerson's nightshade</name>
    <dbReference type="NCBI Taxonomy" id="4109"/>
    <lineage>
        <taxon>Eukaryota</taxon>
        <taxon>Viridiplantae</taxon>
        <taxon>Streptophyta</taxon>
        <taxon>Embryophyta</taxon>
        <taxon>Tracheophyta</taxon>
        <taxon>Spermatophyta</taxon>
        <taxon>Magnoliopsida</taxon>
        <taxon>eudicotyledons</taxon>
        <taxon>Gunneridae</taxon>
        <taxon>Pentapetalae</taxon>
        <taxon>asterids</taxon>
        <taxon>lamiids</taxon>
        <taxon>Solanales</taxon>
        <taxon>Solanaceae</taxon>
        <taxon>Solanoideae</taxon>
        <taxon>Solaneae</taxon>
        <taxon>Solanum</taxon>
    </lineage>
</organism>
<comment type="caution">
    <text evidence="1">The sequence shown here is derived from an EMBL/GenBank/DDBJ whole genome shotgun (WGS) entry which is preliminary data.</text>
</comment>
<dbReference type="EMBL" id="JACXVP010000001">
    <property type="protein sequence ID" value="KAG5632487.1"/>
    <property type="molecule type" value="Genomic_DNA"/>
</dbReference>
<evidence type="ECO:0000313" key="1">
    <source>
        <dbReference type="EMBL" id="KAG5632487.1"/>
    </source>
</evidence>
<name>A0A9J6B7T4_SOLCO</name>
<protein>
    <submittedName>
        <fullName evidence="1">Uncharacterized protein</fullName>
    </submittedName>
</protein>
<proteinExistence type="predicted"/>
<gene>
    <name evidence="1" type="ORF">H5410_004204</name>
</gene>
<dbReference type="Proteomes" id="UP000824120">
    <property type="component" value="Chromosome 1"/>
</dbReference>